<organism evidence="1 2">
    <name type="scientific">Legionella feeleii</name>
    <dbReference type="NCBI Taxonomy" id="453"/>
    <lineage>
        <taxon>Bacteria</taxon>
        <taxon>Pseudomonadati</taxon>
        <taxon>Pseudomonadota</taxon>
        <taxon>Gammaproteobacteria</taxon>
        <taxon>Legionellales</taxon>
        <taxon>Legionellaceae</taxon>
        <taxon>Legionella</taxon>
    </lineage>
</organism>
<sequence length="288" mass="33391">MKSSKGIKRLIKLDKDYKDEKKAERIISSFWQEVDNTGLKDQSYFQNQINALKQYYFSPVKQSNCIITINQEGKFVNKKGELLDGRYIFIVNKDKQIIALPANPRLHHSFLANGKRVRGSGYMVFENGSLKSIDNDSGHYKPSIKQMYDLLSYLAKRVLNNVTFTDYSHQEDNFLYKFNLKQMVSFIKKEGYEFELLKDSAVKIRPDVIRLPRTDKMSERLAYVEKNIAQLRYNLNARLCENESFDEPVYHYVSLAEDGDTQTSDKENSDIESLMATNSWVRGVNGPA</sequence>
<accession>A0A378IQM1</accession>
<dbReference type="RefSeq" id="WP_115174488.1">
    <property type="nucleotide sequence ID" value="NZ_UGNY01000001.1"/>
</dbReference>
<gene>
    <name evidence="1" type="ORF">NCTC11978_00535</name>
</gene>
<dbReference type="EMBL" id="UGNY01000001">
    <property type="protein sequence ID" value="STX37373.1"/>
    <property type="molecule type" value="Genomic_DNA"/>
</dbReference>
<reference evidence="1 2" key="1">
    <citation type="submission" date="2018-06" db="EMBL/GenBank/DDBJ databases">
        <authorList>
            <consortium name="Pathogen Informatics"/>
            <person name="Doyle S."/>
        </authorList>
    </citation>
    <scope>NUCLEOTIDE SEQUENCE [LARGE SCALE GENOMIC DNA]</scope>
    <source>
        <strain evidence="1 2">NCTC11978</strain>
    </source>
</reference>
<evidence type="ECO:0000313" key="1">
    <source>
        <dbReference type="EMBL" id="STX37373.1"/>
    </source>
</evidence>
<evidence type="ECO:0000313" key="2">
    <source>
        <dbReference type="Proteomes" id="UP000254033"/>
    </source>
</evidence>
<dbReference type="AlphaFoldDB" id="A0A378IQM1"/>
<protein>
    <submittedName>
        <fullName evidence="1">Uncharacterized protein</fullName>
    </submittedName>
</protein>
<dbReference type="Proteomes" id="UP000254033">
    <property type="component" value="Unassembled WGS sequence"/>
</dbReference>
<proteinExistence type="predicted"/>
<name>A0A378IQM1_9GAMM</name>